<dbReference type="InterPro" id="IPR000719">
    <property type="entry name" value="Prot_kinase_dom"/>
</dbReference>
<dbReference type="Gene3D" id="1.10.510.10">
    <property type="entry name" value="Transferase(Phosphotransferase) domain 1"/>
    <property type="match status" value="1"/>
</dbReference>
<dbReference type="EC" id="2.7.11.1" evidence="1"/>
<dbReference type="InterPro" id="IPR011009">
    <property type="entry name" value="Kinase-like_dom_sf"/>
</dbReference>
<evidence type="ECO:0000256" key="3">
    <source>
        <dbReference type="ARBA" id="ARBA00022840"/>
    </source>
</evidence>
<organism evidence="8">
    <name type="scientific">Noctiluca scintillans</name>
    <name type="common">Sea sparkle</name>
    <name type="synonym">Red tide dinoflagellate</name>
    <dbReference type="NCBI Taxonomy" id="2966"/>
    <lineage>
        <taxon>Eukaryota</taxon>
        <taxon>Sar</taxon>
        <taxon>Alveolata</taxon>
        <taxon>Dinophyceae</taxon>
        <taxon>Noctilucales</taxon>
        <taxon>Noctilucaceae</taxon>
        <taxon>Noctiluca</taxon>
    </lineage>
</organism>
<evidence type="ECO:0000256" key="5">
    <source>
        <dbReference type="PROSITE-ProRule" id="PRU10141"/>
    </source>
</evidence>
<gene>
    <name evidence="8" type="ORF">NSCI0253_LOCUS20068</name>
</gene>
<dbReference type="PROSITE" id="PS50011">
    <property type="entry name" value="PROTEIN_KINASE_DOM"/>
    <property type="match status" value="1"/>
</dbReference>
<evidence type="ECO:0000259" key="7">
    <source>
        <dbReference type="PROSITE" id="PS50011"/>
    </source>
</evidence>
<dbReference type="InterPro" id="IPR050235">
    <property type="entry name" value="CK1_Ser-Thr_kinase"/>
</dbReference>
<keyword evidence="3 5" id="KW-0067">ATP-binding</keyword>
<feature type="domain" description="Protein kinase" evidence="7">
    <location>
        <begin position="35"/>
        <end position="318"/>
    </location>
</feature>
<evidence type="ECO:0000256" key="2">
    <source>
        <dbReference type="ARBA" id="ARBA00022741"/>
    </source>
</evidence>
<evidence type="ECO:0000256" key="6">
    <source>
        <dbReference type="SAM" id="MobiDB-lite"/>
    </source>
</evidence>
<dbReference type="SUPFAM" id="SSF56112">
    <property type="entry name" value="Protein kinase-like (PK-like)"/>
    <property type="match status" value="1"/>
</dbReference>
<dbReference type="PROSITE" id="PS00107">
    <property type="entry name" value="PROTEIN_KINASE_ATP"/>
    <property type="match status" value="1"/>
</dbReference>
<evidence type="ECO:0000256" key="1">
    <source>
        <dbReference type="ARBA" id="ARBA00012513"/>
    </source>
</evidence>
<dbReference type="InterPro" id="IPR017441">
    <property type="entry name" value="Protein_kinase_ATP_BS"/>
</dbReference>
<dbReference type="AlphaFoldDB" id="A0A7S1F6C4"/>
<feature type="binding site" evidence="5">
    <location>
        <position position="65"/>
    </location>
    <ligand>
        <name>ATP</name>
        <dbReference type="ChEBI" id="CHEBI:30616"/>
    </ligand>
</feature>
<keyword evidence="2 5" id="KW-0547">Nucleotide-binding</keyword>
<feature type="region of interest" description="Disordered" evidence="6">
    <location>
        <begin position="10"/>
        <end position="32"/>
    </location>
</feature>
<sequence>MDLVVELPAASARTGTPRHAGPGGSTGSRGPTRQYRAVTKLGGGSFGDILAAVNESDPEDWRALKVEARYRWPDTERKRAEASMVRFENLVCRELLRASARQCSGCPCPAVSTCVNLHDEHDVLVMELLGPNLREYATFLNQWPLPQDLVLTLGAQLVGRLQQLHECGFVHRDLKPENIVLRLERAVDEGIVPCFLLVDYALAMRFAGPGGAGHMAQREDMEVAGTHRYMAIHAQQGVTQSRRSDLESLAHVLVYLARGTLPWQWLQDMGEMLQRKEQTSSEDLCQGLQPAFAQFLDRCRDLGFDAEPDYQSLQCRLLEGVRGPLNFDAARVRSVWKRQLQEAYLRHEAACTMSPFPRPTRQSPSQLADSSRSMVQIFVRHDARGDLTEVVPWQPALASDLDDRRCFFFEGYRVPLPGTAHVVVGSCHFFGFLKEDYLVAHMEAGPPAKALPAVEQILVFSLGKRDQVVRASTLNDENSSGKSFREWNHRSSFWSRVILPWGTWV</sequence>
<dbReference type="PANTHER" id="PTHR11909">
    <property type="entry name" value="CASEIN KINASE-RELATED"/>
    <property type="match status" value="1"/>
</dbReference>
<evidence type="ECO:0000313" key="8">
    <source>
        <dbReference type="EMBL" id="CAD8845718.1"/>
    </source>
</evidence>
<dbReference type="Pfam" id="PF00069">
    <property type="entry name" value="Pkinase"/>
    <property type="match status" value="1"/>
</dbReference>
<dbReference type="GO" id="GO:0004674">
    <property type="term" value="F:protein serine/threonine kinase activity"/>
    <property type="evidence" value="ECO:0007669"/>
    <property type="project" value="UniProtKB-EC"/>
</dbReference>
<protein>
    <recommendedName>
        <fullName evidence="4">Casein kinase I</fullName>
        <ecNumber evidence="1">2.7.11.1</ecNumber>
    </recommendedName>
</protein>
<dbReference type="PROSITE" id="PS00108">
    <property type="entry name" value="PROTEIN_KINASE_ST"/>
    <property type="match status" value="1"/>
</dbReference>
<proteinExistence type="predicted"/>
<evidence type="ECO:0000256" key="4">
    <source>
        <dbReference type="ARBA" id="ARBA00023860"/>
    </source>
</evidence>
<reference evidence="8" key="1">
    <citation type="submission" date="2021-01" db="EMBL/GenBank/DDBJ databases">
        <authorList>
            <person name="Corre E."/>
            <person name="Pelletier E."/>
            <person name="Niang G."/>
            <person name="Scheremetjew M."/>
            <person name="Finn R."/>
            <person name="Kale V."/>
            <person name="Holt S."/>
            <person name="Cochrane G."/>
            <person name="Meng A."/>
            <person name="Brown T."/>
            <person name="Cohen L."/>
        </authorList>
    </citation>
    <scope>NUCLEOTIDE SEQUENCE</scope>
</reference>
<dbReference type="GO" id="GO:0005524">
    <property type="term" value="F:ATP binding"/>
    <property type="evidence" value="ECO:0007669"/>
    <property type="project" value="UniProtKB-UniRule"/>
</dbReference>
<dbReference type="SMART" id="SM00220">
    <property type="entry name" value="S_TKc"/>
    <property type="match status" value="1"/>
</dbReference>
<name>A0A7S1F6C4_NOCSC</name>
<dbReference type="InterPro" id="IPR008271">
    <property type="entry name" value="Ser/Thr_kinase_AS"/>
</dbReference>
<accession>A0A7S1F6C4</accession>
<dbReference type="EMBL" id="HBFQ01028495">
    <property type="protein sequence ID" value="CAD8845718.1"/>
    <property type="molecule type" value="Transcribed_RNA"/>
</dbReference>